<sequence>MQSSLLIFFLILFMNMKKNLLIIFTVLLLVAIAIVTYLLFSEKQINEELVWEFELEKEELENEYSHFATQYDELQLTITNDSLSILLDKEKTKVQRLLEELRSVKSSNAAEIRRLKTELSSLRNIMTGYVSQIDSLNRITEHQREVIKDVTAKYNNISRKADELIQEKTQLDKKVSLAAQLDATNIWIEPQNKRSKKVKRAKDIVRFCIGFTITKNITATTGERIVYVRIMKPDNSVLTKNETNTFVYENTTLSFSIKKYVEYDGEEQQVVVYWNVEEFLYAGTYQVDIFTEKTLIGSQRFALE</sequence>
<evidence type="ECO:0000256" key="1">
    <source>
        <dbReference type="SAM" id="Coils"/>
    </source>
</evidence>
<evidence type="ECO:0000256" key="2">
    <source>
        <dbReference type="SAM" id="Phobius"/>
    </source>
</evidence>
<feature type="transmembrane region" description="Helical" evidence="2">
    <location>
        <begin position="20"/>
        <end position="40"/>
    </location>
</feature>
<proteinExistence type="predicted"/>
<keyword evidence="2" id="KW-1133">Transmembrane helix</keyword>
<protein>
    <submittedName>
        <fullName evidence="3">Uncharacterized protein</fullName>
    </submittedName>
</protein>
<reference evidence="3" key="1">
    <citation type="submission" date="2019-03" db="EMBL/GenBank/DDBJ databases">
        <title>Single cell metagenomics reveals metabolic interactions within the superorganism composed of flagellate Streblomastix strix and complex community of Bacteroidetes bacteria on its surface.</title>
        <authorList>
            <person name="Treitli S.C."/>
            <person name="Kolisko M."/>
            <person name="Husnik F."/>
            <person name="Keeling P."/>
            <person name="Hampl V."/>
        </authorList>
    </citation>
    <scope>NUCLEOTIDE SEQUENCE</scope>
    <source>
        <strain evidence="3">STM</strain>
    </source>
</reference>
<dbReference type="EMBL" id="SNRY01000851">
    <property type="protein sequence ID" value="KAA6335848.1"/>
    <property type="molecule type" value="Genomic_DNA"/>
</dbReference>
<keyword evidence="2" id="KW-0472">Membrane</keyword>
<gene>
    <name evidence="3" type="ORF">EZS27_015941</name>
</gene>
<accession>A0A5J4RQ91</accession>
<dbReference type="AlphaFoldDB" id="A0A5J4RQ91"/>
<evidence type="ECO:0000313" key="3">
    <source>
        <dbReference type="EMBL" id="KAA6335848.1"/>
    </source>
</evidence>
<organism evidence="3">
    <name type="scientific">termite gut metagenome</name>
    <dbReference type="NCBI Taxonomy" id="433724"/>
    <lineage>
        <taxon>unclassified sequences</taxon>
        <taxon>metagenomes</taxon>
        <taxon>organismal metagenomes</taxon>
    </lineage>
</organism>
<keyword evidence="2" id="KW-0812">Transmembrane</keyword>
<feature type="coiled-coil region" evidence="1">
    <location>
        <begin position="43"/>
        <end position="118"/>
    </location>
</feature>
<comment type="caution">
    <text evidence="3">The sequence shown here is derived from an EMBL/GenBank/DDBJ whole genome shotgun (WGS) entry which is preliminary data.</text>
</comment>
<keyword evidence="1" id="KW-0175">Coiled coil</keyword>
<feature type="coiled-coil region" evidence="1">
    <location>
        <begin position="147"/>
        <end position="174"/>
    </location>
</feature>
<name>A0A5J4RQ91_9ZZZZ</name>